<keyword evidence="10" id="KW-1185">Reference proteome</keyword>
<dbReference type="InterPro" id="IPR004869">
    <property type="entry name" value="MMPL_dom"/>
</dbReference>
<accession>A0ABW0GPC0</accession>
<evidence type="ECO:0000256" key="3">
    <source>
        <dbReference type="ARBA" id="ARBA00022475"/>
    </source>
</evidence>
<evidence type="ECO:0000313" key="10">
    <source>
        <dbReference type="Proteomes" id="UP001596122"/>
    </source>
</evidence>
<organism evidence="9 10">
    <name type="scientific">Aquipuribacter nitratireducens</name>
    <dbReference type="NCBI Taxonomy" id="650104"/>
    <lineage>
        <taxon>Bacteria</taxon>
        <taxon>Bacillati</taxon>
        <taxon>Actinomycetota</taxon>
        <taxon>Actinomycetes</taxon>
        <taxon>Micrococcales</taxon>
        <taxon>Intrasporangiaceae</taxon>
        <taxon>Aquipuribacter</taxon>
    </lineage>
</organism>
<dbReference type="EMBL" id="JBHSLD010000012">
    <property type="protein sequence ID" value="MFC5381789.1"/>
    <property type="molecule type" value="Genomic_DNA"/>
</dbReference>
<dbReference type="RefSeq" id="WP_340271613.1">
    <property type="nucleotide sequence ID" value="NZ_JBBEOG010000013.1"/>
</dbReference>
<feature type="transmembrane region" description="Helical" evidence="7">
    <location>
        <begin position="311"/>
        <end position="329"/>
    </location>
</feature>
<feature type="transmembrane region" description="Helical" evidence="7">
    <location>
        <begin position="561"/>
        <end position="579"/>
    </location>
</feature>
<evidence type="ECO:0000256" key="1">
    <source>
        <dbReference type="ARBA" id="ARBA00004651"/>
    </source>
</evidence>
<comment type="caution">
    <text evidence="9">The sequence shown here is derived from an EMBL/GenBank/DDBJ whole genome shotgun (WGS) entry which is preliminary data.</text>
</comment>
<protein>
    <submittedName>
        <fullName evidence="9">MMPL family transporter</fullName>
    </submittedName>
</protein>
<feature type="transmembrane region" description="Helical" evidence="7">
    <location>
        <begin position="591"/>
        <end position="609"/>
    </location>
</feature>
<keyword evidence="5 7" id="KW-1133">Transmembrane helix</keyword>
<comment type="subcellular location">
    <subcellularLocation>
        <location evidence="1">Cell membrane</location>
        <topology evidence="1">Multi-pass membrane protein</topology>
    </subcellularLocation>
</comment>
<evidence type="ECO:0000256" key="5">
    <source>
        <dbReference type="ARBA" id="ARBA00022989"/>
    </source>
</evidence>
<feature type="transmembrane region" description="Helical" evidence="7">
    <location>
        <begin position="244"/>
        <end position="264"/>
    </location>
</feature>
<reference evidence="10" key="1">
    <citation type="journal article" date="2019" name="Int. J. Syst. Evol. Microbiol.">
        <title>The Global Catalogue of Microorganisms (GCM) 10K type strain sequencing project: providing services to taxonomists for standard genome sequencing and annotation.</title>
        <authorList>
            <consortium name="The Broad Institute Genomics Platform"/>
            <consortium name="The Broad Institute Genome Sequencing Center for Infectious Disease"/>
            <person name="Wu L."/>
            <person name="Ma J."/>
        </authorList>
    </citation>
    <scope>NUCLEOTIDE SEQUENCE [LARGE SCALE GENOMIC DNA]</scope>
    <source>
        <strain evidence="10">CCUG 43114</strain>
    </source>
</reference>
<sequence length="752" mass="77684">MLGRLGGLVGHHPVVTLLLWLLVAVGGFGLATGTFGNESLFDRLTSGEPTVPGDSRTAQGLLDERTDTGPAVTALLEGVDPADPAVAELVGGAREDLLALDGVDAVVDPYVFGPQDPRGQAFVGTGGESLAVVVTPTDAASEADAEALVERLETLVADTTAEVPGARGEVGGVEQLVEAVTEQVEEDLRTGELVALPVSLAVMVFVFGGFLAAGIPIVGAVASIAGALASLLAFSYALDVDSSVVSVLTVLGLGLSIDYGLLIVSRYREEARTPVAELPAERQVPGRRHRHSEREQRVDALRRTMSTAGRTVMFSGITVALSLSGLLLFEADILRAVGAAGLSVVAVALLVALTLVPGLLAVGGARLLRPGLLRRVPGLRRLTRAFGDVPPPVGFFSRLAGWTQAHPWVVVGGVVALLAGLAVPALDIRLRSSGVELLPEGAEQRVLFETLDADFPALRAPDLTVVSTTTEEAALAELVAGLEDLPEVAEVRPPEVLDAGGSGSADAVAAVAVVLDVDDVASGEARGAVEAVRTVGVDGGETYVTGLPANLVDFTDALVDQAPLAIAVVVTATFVLLFLMTGSLLVPAKALVLNVLSLGASFGVLVLVFQDGFGDELLGFTATGGIEVFIPPLVLALGFGLAMDYEVFLLARIKELRDAGFANDAAVAAGLQRSGRIITSAALIICIVFAGFVTGELLIIKQTGVALAVAVAIDATLVRVLLVPATMTLLGEWNWWAPGPLRRLHERFGVSE</sequence>
<keyword evidence="3" id="KW-1003">Cell membrane</keyword>
<dbReference type="PANTHER" id="PTHR33406:SF11">
    <property type="entry name" value="MEMBRANE PROTEIN SCO6666-RELATED"/>
    <property type="match status" value="1"/>
</dbReference>
<feature type="transmembrane region" description="Helical" evidence="7">
    <location>
        <begin position="677"/>
        <end position="699"/>
    </location>
</feature>
<evidence type="ECO:0000259" key="8">
    <source>
        <dbReference type="Pfam" id="PF03176"/>
    </source>
</evidence>
<feature type="transmembrane region" description="Helical" evidence="7">
    <location>
        <begin position="629"/>
        <end position="651"/>
    </location>
</feature>
<feature type="transmembrane region" description="Helical" evidence="7">
    <location>
        <begin position="341"/>
        <end position="365"/>
    </location>
</feature>
<dbReference type="InterPro" id="IPR050545">
    <property type="entry name" value="Mycobact_MmpL"/>
</dbReference>
<dbReference type="Gene3D" id="1.20.1640.10">
    <property type="entry name" value="Multidrug efflux transporter AcrB transmembrane domain"/>
    <property type="match status" value="2"/>
</dbReference>
<proteinExistence type="inferred from homology"/>
<dbReference type="SUPFAM" id="SSF82866">
    <property type="entry name" value="Multidrug efflux transporter AcrB transmembrane domain"/>
    <property type="match status" value="2"/>
</dbReference>
<keyword evidence="6 7" id="KW-0472">Membrane</keyword>
<dbReference type="PANTHER" id="PTHR33406">
    <property type="entry name" value="MEMBRANE PROTEIN MJ1562-RELATED"/>
    <property type="match status" value="1"/>
</dbReference>
<evidence type="ECO:0000256" key="7">
    <source>
        <dbReference type="SAM" id="Phobius"/>
    </source>
</evidence>
<evidence type="ECO:0000313" key="9">
    <source>
        <dbReference type="EMBL" id="MFC5381789.1"/>
    </source>
</evidence>
<comment type="similarity">
    <text evidence="2">Belongs to the resistance-nodulation-cell division (RND) (TC 2.A.6) family. MmpL subfamily.</text>
</comment>
<gene>
    <name evidence="9" type="ORF">ACFPJ6_13445</name>
</gene>
<evidence type="ECO:0000256" key="4">
    <source>
        <dbReference type="ARBA" id="ARBA00022692"/>
    </source>
</evidence>
<dbReference type="Proteomes" id="UP001596122">
    <property type="component" value="Unassembled WGS sequence"/>
</dbReference>
<evidence type="ECO:0000256" key="6">
    <source>
        <dbReference type="ARBA" id="ARBA00023136"/>
    </source>
</evidence>
<dbReference type="Pfam" id="PF03176">
    <property type="entry name" value="MMPL"/>
    <property type="match status" value="3"/>
</dbReference>
<feature type="domain" description="Membrane transport protein MMPL" evidence="8">
    <location>
        <begin position="288"/>
        <end position="371"/>
    </location>
</feature>
<keyword evidence="4 7" id="KW-0812">Transmembrane</keyword>
<feature type="transmembrane region" description="Helical" evidence="7">
    <location>
        <begin position="408"/>
        <end position="426"/>
    </location>
</feature>
<feature type="domain" description="Membrane transport protein MMPL" evidence="8">
    <location>
        <begin position="103"/>
        <end position="272"/>
    </location>
</feature>
<evidence type="ECO:0000256" key="2">
    <source>
        <dbReference type="ARBA" id="ARBA00010157"/>
    </source>
</evidence>
<name>A0ABW0GPC0_9MICO</name>
<feature type="domain" description="Membrane transport protein MMPL" evidence="8">
    <location>
        <begin position="437"/>
        <end position="739"/>
    </location>
</feature>